<dbReference type="Pfam" id="PF04168">
    <property type="entry name" value="Alpha-E"/>
    <property type="match status" value="1"/>
</dbReference>
<proteinExistence type="predicted"/>
<evidence type="ECO:0000313" key="5">
    <source>
        <dbReference type="Proteomes" id="UP000298545"/>
    </source>
</evidence>
<dbReference type="InterPro" id="IPR051680">
    <property type="entry name" value="ATP-dep_Glu-Cys_Ligase-2"/>
</dbReference>
<dbReference type="KEGG" id="alf:CFBP5473_04545"/>
<dbReference type="AlphaFoldDB" id="A0A4D7DM02"/>
<reference evidence="2 5" key="1">
    <citation type="submission" date="2019-04" db="EMBL/GenBank/DDBJ databases">
        <title>Complete genome sequence of Agrobacterium larrymoorei CFBP5473.</title>
        <authorList>
            <person name="Haryono M."/>
            <person name="Chou L."/>
            <person name="Lin Y.-C."/>
            <person name="Lai E.-M."/>
            <person name="Kuo C.-H."/>
        </authorList>
    </citation>
    <scope>NUCLEOTIDE SEQUENCE [LARGE SCALE GENOMIC DNA]</scope>
    <source>
        <strain evidence="2 5">CFBP5473</strain>
    </source>
</reference>
<evidence type="ECO:0000313" key="4">
    <source>
        <dbReference type="EMBL" id="WHA41942.1"/>
    </source>
</evidence>
<dbReference type="Proteomes" id="UP000826513">
    <property type="component" value="Chromosome 1"/>
</dbReference>
<reference evidence="4" key="3">
    <citation type="submission" date="2023-05" db="EMBL/GenBank/DDBJ databases">
        <title>Complete genome sequence of Agrobacterium larrymoorei CFBP5477.</title>
        <authorList>
            <person name="Yen H.-C."/>
            <person name="Chou L."/>
            <person name="Lin Y.-C."/>
            <person name="Lai E.-M."/>
            <person name="Kuo C.-H."/>
        </authorList>
    </citation>
    <scope>NUCLEOTIDE SEQUENCE</scope>
    <source>
        <strain evidence="4">CFBP5477</strain>
    </source>
</reference>
<dbReference type="EMBL" id="CP124733">
    <property type="protein sequence ID" value="WHA41942.1"/>
    <property type="molecule type" value="Genomic_DNA"/>
</dbReference>
<dbReference type="PANTHER" id="PTHR34595:SF7">
    <property type="entry name" value="SLL1039 PROTEIN"/>
    <property type="match status" value="1"/>
</dbReference>
<dbReference type="OrthoDB" id="9803532at2"/>
<dbReference type="Proteomes" id="UP000298545">
    <property type="component" value="Chromosome circular"/>
</dbReference>
<organism evidence="2 5">
    <name type="scientific">Agrobacterium larrymoorei</name>
    <dbReference type="NCBI Taxonomy" id="160699"/>
    <lineage>
        <taxon>Bacteria</taxon>
        <taxon>Pseudomonadati</taxon>
        <taxon>Pseudomonadota</taxon>
        <taxon>Alphaproteobacteria</taxon>
        <taxon>Hyphomicrobiales</taxon>
        <taxon>Rhizobiaceae</taxon>
        <taxon>Rhizobium/Agrobacterium group</taxon>
        <taxon>Agrobacterium</taxon>
    </lineage>
</organism>
<keyword evidence="6" id="KW-1185">Reference proteome</keyword>
<dbReference type="Proteomes" id="UP000298664">
    <property type="component" value="Chromosome Circular"/>
</dbReference>
<accession>A0A4D7DM02</accession>
<dbReference type="PANTHER" id="PTHR34595">
    <property type="entry name" value="BLR5612 PROTEIN"/>
    <property type="match status" value="1"/>
</dbReference>
<reference evidence="3 6" key="2">
    <citation type="submission" date="2021-03" db="EMBL/GenBank/DDBJ databases">
        <title>Rapid diversification of plasmids in a genus of pathogenic and nitrogen fixing bacteria.</title>
        <authorList>
            <person name="Weisberg A.J."/>
            <person name="Miller M."/>
            <person name="Ream W."/>
            <person name="Grunwald N.J."/>
            <person name="Chang J.H."/>
        </authorList>
    </citation>
    <scope>NUCLEOTIDE SEQUENCE [LARGE SCALE GENOMIC DNA]</scope>
    <source>
        <strain evidence="3 6">AF3.44</strain>
    </source>
</reference>
<gene>
    <name evidence="2" type="ORF">CFBP5473_04545</name>
    <name evidence="4" type="ORF">CFBP5477_004745</name>
    <name evidence="3" type="ORF">J5285_00855</name>
</gene>
<feature type="domain" description="DUF403" evidence="1">
    <location>
        <begin position="1"/>
        <end position="309"/>
    </location>
</feature>
<dbReference type="STRING" id="1367849.GCA_000518585_02991"/>
<evidence type="ECO:0000313" key="2">
    <source>
        <dbReference type="EMBL" id="QCI97251.1"/>
    </source>
</evidence>
<evidence type="ECO:0000313" key="3">
    <source>
        <dbReference type="EMBL" id="QYA07317.1"/>
    </source>
</evidence>
<dbReference type="EMBL" id="CP072167">
    <property type="protein sequence ID" value="QYA07317.1"/>
    <property type="molecule type" value="Genomic_DNA"/>
</dbReference>
<evidence type="ECO:0000259" key="1">
    <source>
        <dbReference type="Pfam" id="PF04168"/>
    </source>
</evidence>
<sequence length="313" mass="35526">MLGRTANGLYWMFRYIERAENIARLIDAGLRVSLTRSGSTDEDWDGVLQSAGVREAFLQGNEKVTSADAIDYLLRDKTNPSSVMSCIDAGRNNARMVRTALTRETWEATNEFWIELKGLLGRRLKPAELPQVIDVIKHRAGLVRGAFHGSMLRNDLYNFSRIGTFIERADNTARILDVKYYVLLPAAAKVGSSLDNAQWESILRSVSAHRSYGWVYDAEYKPANIADFLILNGRMPRSLAYCYEKIVSNLGYLAKDYGERHQAHETSEAILSTLNKTTINRVMDQGLHEFLEVFVHKNGQLGQEITEGYRFYQ</sequence>
<dbReference type="InterPro" id="IPR007296">
    <property type="entry name" value="DUF403"/>
</dbReference>
<evidence type="ECO:0000313" key="6">
    <source>
        <dbReference type="Proteomes" id="UP000826513"/>
    </source>
</evidence>
<dbReference type="EMBL" id="CP039691">
    <property type="protein sequence ID" value="QCI97251.1"/>
    <property type="molecule type" value="Genomic_DNA"/>
</dbReference>
<protein>
    <submittedName>
        <fullName evidence="2">Alpha-E domain-containing protein</fullName>
    </submittedName>
</protein>
<name>A0A4D7DM02_9HYPH</name>
<dbReference type="RefSeq" id="WP_027675713.1">
    <property type="nucleotide sequence ID" value="NZ_CP039691.1"/>
</dbReference>